<feature type="domain" description="DUF8202" evidence="1">
    <location>
        <begin position="3853"/>
        <end position="3950"/>
    </location>
</feature>
<feature type="domain" description="DUF8202" evidence="1">
    <location>
        <begin position="2094"/>
        <end position="2288"/>
    </location>
</feature>
<feature type="domain" description="DUF8202" evidence="1">
    <location>
        <begin position="669"/>
        <end position="849"/>
    </location>
</feature>
<sequence length="3954" mass="412380">MLCINQQYNILYKSSEKKKNSYYTHTTMIKKILLLIYGLCSLFWLQAQSPGGVSTNLQRWYRADGTTTVVSGAVSQWNDMSGNNVHLTQATAANRPAQNTSGNLINFNPSLSFDGTNDNLRNATGAAFITGSGGYTAYYIATSNGNPSAYVISHGANNENGFKSGTAATATSKTSGGNVFATIASSWSSTPSITRTGFNGGATQPYYLSSNSSAESTSANATPNVAANAPLTIGARPDGSTNYWNGAVSEVIWYSGKHAAANYNRVESYLALKYGITKAGNYINSASATVWTSGAGYDNNIAGIARDDMGGAANSGLNQKQSQSQNSGIQPVIGNANIAATNPANTNNFSANLSSLIWGSDAGSTNFATAFAFGGLNNRMARIWKVQETGTVGSVKVALPASQLPSNMNNFTLVVSSDATFDGTDTRTAMTLETLGGVQYYTATVDFTTGQFFTFAGIVTYPGGVASGLNLWMKGDAGFSTSQWLDQSGSGYIFQQNTVANQPAATGTMNFNTAIRFDGVDDFMDITSVAGLMNGSIDSDRTVSMALRSSAATNSAIADFDGTCGGNGDLVLFWQGTVRPDLSPCGTGQANYVSTLASANINIINSHTFANATGAVFIYRNYLQTNAVTSAAVASGLTTGTLGRTGAAVSYDGSLGEFIIHNRVLNNTERQQVDSYLAMRYANTLGTTASPVSYLASDGTTTIWTGSATYQNNVSGIGRDDLSGLYQKQSQSTNTGSQVVMALGTAAASNPANANTIPTDKQFFIWGDDNGSLTTQVTTGNNTYTYRFTRVWRTQNTGSFAENMTVYYPVSAFGNALPATVALLYGTSAASLSNGTASAIAQSGTTTINGTSYYAFTVPSAQVANMQFFSFAGTQAAPGGVTGGALWLRADTGTNTTANGGTITTWNDQSGNNRNFTNAAGTVLYQTPISNSGFNFNPSLNFSTTSSALSSASSLFPASPTSNMTFFGICNVNTFQLLSVNANSETITTAFYDYPSFYTNLLFARQNSTNSVTVTNNIITGTISRMATGVFTNGTTASLSINGGTPNTSTGTYSTTTGGMSIGADTWAGGDDVTAVGNTPEVIAYIQQLTTAEQLRVESYLAVKYGITKAGNYQNSGSTVIWTNDATYQNNIAGIGRDDLSALYQKQSQSVNSGSQVVMAIGTAAASNQANANTITADKQFFIWGNDNGSITSIVSTGNSTYPYRLTRVWKTQNTGTFAENLTVYYPVSAFGNAPASTVALLYGTTAVSLNNGTASAIAQSGTTTINGTSYYVFTVPSAQVANMQFFSFAALVTAPGGVVGADLWLKANTGTSTTTDGVAMSQWGDQSGNANNVLQGTAANMPLYRSNNANLMNFNPTVSFDGTNDFMDATTFTINGSANSLFSAVKPNVVNVTQDVLGFGTVGSTVGGELRLNNAALEYGQINPTFVPVTSGSVVTAGTPLLFGSSMNNGTSGTSLYQNNKIINTGAIDQIPSSADVVSIGSRTVVSRALYFNGLIPEVIAYNSLLSAVQRQQIDSYLAIKYGITLDQSTVFNFNNGDFSTGDFSFWSATGNVDASGNNARFNASNTTPNGVISQTISTVNGQSYTVGGDVTRVGLGAGTARVRLDVIDNSTSVVIATQNITAASATATPFTPLAFTGNGNSFSIRFTDTSTATVSLDIILDNVTLTPNASATGKNYLSSASGIIWNATTNSSYNNNIAGISRDDASALNQKQSQSVNSGIQPVIGNVNIAATNAANTNNFSADLSALVWGSDTGSTSFAASFVFGGLNNRMTRIWKVQETGTVGTVKVALPVSQLAPNVSQLNLVVSSDAVFDGTDTRTAMTLETLGGVQYYTATVDFTTGQFFTFAALVTSPGGVITGLRQWLKADAGTSTTTAGSGVATWADQSGNGFDALQSSAALAPLYRTAASANKYNFNPYLDYSGGKGSYNAGTSAAIFSSDNDNASIFVMSQGYTTGGTGVGSPWAVGFNTSGTAYLDQGKFGFSNSSTSMLWTRASGSTVVASSGLDDQSIANQIYVIDWNGATSTTKSTRARQNGRIVNSAANTNPLTIGTNTTNQFGISDGGNGSIAGDNNMGTFFTSEMIAYNAQLTELEMSRVNSYLAIKYGKTLSRDNNGNGTAGQTVSGSILEGDYVASDGTTRVWNSDAVYLNNIAGIGRDDISALNQKQSQSVNSGSQVVMALGTAAASNQANANTITADKQFFIWGDDNGSITSIVSTGNGTYSYRLTRIWKAQNTGSFAENITVYYPVAAFGSAPASTVALLYGSSAASLSNGTASAIAQSGTTTINGTSYYAFTVPSAEIVNMQFFSFAGTQTAPGGIMGQALWLRADVGTSTTTNGAALSQWNDQSLNANNVTQATAANRPTYRNNTTDNVNFNPVIRFDGTNDRLNGAADILPDNSQQLSFSGVYRSSATTGNILASSNITNGPDDGLIISTGVADAVINRTSSLFVLAGDGSINTNNSISSGSSSFPINTLTLSSFVKTGATTGAIFSRGLALATTGSINNPMSFSNQTTQLVIGSGTDPDATYSPFFNGVMGDVIVYGSNLTAAQRLRVESYLAIKYGLTLGNTSSILNYTASDGTTILWTGNATYQNNIAGIGRDDLSGLYQKQSQSVNSGSQVVMALGTAAASNPANANTIATDKQFFIWGDDNGSLTTQVTTGNNTYTYRFTRVWRAQNTGSFAENMTVYYPVSAFGNALPSTVALLYGTSAASLNNGTASAIAQSGTTTINGTSYYAFTVPSAQVANMQFFSFAALVTAPGGVVGADLWLKADIGTSTTTDGVAMSQWDDQSGNANNVLQGTAANMPLYRSNNANLMNFNPTVSFDGTNDFMDATFTINGATNTLFSAVKPNVVNVTQDILGFGAVGSNNGGEFRFNNATLQYGQNNNAVFVAITSGSVLTAGTPLLFGSSMNNAANGANLYQNNRNITTGTIAQIPSAANLVSIGSRTINSRNFYFNGFIPEVITYNSLLTAAQRQRVNTYLAIKYGITMDQTAATDYLASDGTTILWNGTSNAVYNKNIAGIGRDDLSALYQKQSQSINSGSQVVMALGTAAASNQANANTIPTDKQFLIWGDDNGSITSIVSTGNGTYSYRLTRIWKAQNTGSFAENITVYYPVSAFGNAQASTVALLYGTSAVSLNNGTASAIAQSGTTTINGTSYYAFTVPSAQVANMQFFSFTGTQTVPGGVAGVNLWLKADAGTSTTTNGATLSTWADQSGQRVNLATTSSGVQTFKNNTADNINFNPAVYFDGLGGLNFGNDYIFTPAGNGGVTLFAANRPDNTAATKLAQNLFDFGEGTGIAYSLVYSNNNSTLVSPTGFGGVATNSSTTNGIIPTIIGGQINFSNNQYLIINGLQYGTTAITLPALTSTQISAAPTHGGGAGGGPVSIGRQSKSINFTNNDTRAYQGHLSEIIHYSSNLTDIQRLQVNTYLALKYGTTLTRDNNGNGTSGQTVSGSVVEGDYVASDGTTRIWNSDAVYLNNISGIGRDDLSALYQKQSQSVNTGSQVVMALGTAAASNQANANTIPTDKQFFIWGDDNGSLSNVLATGNTTYPYRFTRVWKTQNTGTFAQNMTVYYPVSAFGNASASTVALLYGTTSASLSNGTASAIAQSGTTSINGVSYYAFTVPSAQVANMQFFSFTGTQTAPGGIAGENLWYRADSGIAQSGGFVTQWDNQASSSYNLVQQGAAGTIPAYDTSSGLINFNPSVRFDGVDDRLYSPSVPQNVTISGSDPYATSQYVVYRGLSGSRPVYNHSNGAAGTWNVGAHMNGEMLVSNGIVSTTATAINEVRLQGFDGNSNAAGSYLNGTLMSNILNNPTAVAGTQPFWVGAAGTSGFANTSVAEVVIYNTAQASRPQIESYLGIKYGLTIGHNYLASDGTTTYDVVSHSNNIAGIGRDDLSALYQKQSQSQNTGSQVVVALGTAAASNQANANTIPTDKQLFVWGDNNLSLTTFVS</sequence>
<gene>
    <name evidence="2" type="ORF">SAMN06264346_1041</name>
</gene>
<dbReference type="InterPro" id="IPR013320">
    <property type="entry name" value="ConA-like_dom_sf"/>
</dbReference>
<feature type="domain" description="DUF8202" evidence="1">
    <location>
        <begin position="3423"/>
        <end position="3618"/>
    </location>
</feature>
<dbReference type="InterPro" id="IPR058515">
    <property type="entry name" value="DUF8202"/>
</dbReference>
<proteinExistence type="predicted"/>
<feature type="domain" description="DUF8202" evidence="1">
    <location>
        <begin position="1093"/>
        <end position="1267"/>
    </location>
</feature>
<protein>
    <recommendedName>
        <fullName evidence="1">DUF8202 domain-containing protein</fullName>
    </recommendedName>
</protein>
<keyword evidence="3" id="KW-1185">Reference proteome</keyword>
<organism evidence="2 3">
    <name type="scientific">Chryseobacterium profundimaris</name>
    <dbReference type="NCBI Taxonomy" id="1387275"/>
    <lineage>
        <taxon>Bacteria</taxon>
        <taxon>Pseudomonadati</taxon>
        <taxon>Bacteroidota</taxon>
        <taxon>Flavobacteriia</taxon>
        <taxon>Flavobacteriales</taxon>
        <taxon>Weeksellaceae</taxon>
        <taxon>Chryseobacterium group</taxon>
        <taxon>Chryseobacterium</taxon>
    </lineage>
</organism>
<dbReference type="Proteomes" id="UP001157960">
    <property type="component" value="Unassembled WGS sequence"/>
</dbReference>
<feature type="domain" description="DUF8202" evidence="1">
    <location>
        <begin position="264"/>
        <end position="450"/>
    </location>
</feature>
<dbReference type="Pfam" id="PF26628">
    <property type="entry name" value="DUF8202"/>
    <property type="match status" value="9"/>
</dbReference>
<reference evidence="2 3" key="1">
    <citation type="submission" date="2017-05" db="EMBL/GenBank/DDBJ databases">
        <authorList>
            <person name="Varghese N."/>
            <person name="Submissions S."/>
        </authorList>
    </citation>
    <scope>NUCLEOTIDE SEQUENCE [LARGE SCALE GENOMIC DNA]</scope>
    <source>
        <strain evidence="2 3">DSM 28214</strain>
    </source>
</reference>
<feature type="domain" description="DUF8202" evidence="1">
    <location>
        <begin position="2551"/>
        <end position="2731"/>
    </location>
</feature>
<dbReference type="SUPFAM" id="SSF49899">
    <property type="entry name" value="Concanavalin A-like lectins/glucanases"/>
    <property type="match status" value="4"/>
</dbReference>
<feature type="domain" description="DUF8202" evidence="1">
    <location>
        <begin position="2975"/>
        <end position="3156"/>
    </location>
</feature>
<accession>A0ABY1NRB9</accession>
<evidence type="ECO:0000259" key="1">
    <source>
        <dbReference type="Pfam" id="PF26628"/>
    </source>
</evidence>
<evidence type="ECO:0000313" key="2">
    <source>
        <dbReference type="EMBL" id="SMP16208.1"/>
    </source>
</evidence>
<feature type="non-terminal residue" evidence="2">
    <location>
        <position position="3954"/>
    </location>
</feature>
<comment type="caution">
    <text evidence="2">The sequence shown here is derived from an EMBL/GenBank/DDBJ whole genome shotgun (WGS) entry which is preliminary data.</text>
</comment>
<feature type="domain" description="DUF8202" evidence="1">
    <location>
        <begin position="1667"/>
        <end position="1843"/>
    </location>
</feature>
<name>A0ABY1NRB9_9FLAO</name>
<dbReference type="EMBL" id="FXTZ01000004">
    <property type="protein sequence ID" value="SMP16208.1"/>
    <property type="molecule type" value="Genomic_DNA"/>
</dbReference>
<evidence type="ECO:0000313" key="3">
    <source>
        <dbReference type="Proteomes" id="UP001157960"/>
    </source>
</evidence>